<proteinExistence type="predicted"/>
<dbReference type="EMBL" id="BK059082">
    <property type="protein sequence ID" value="DAE28160.1"/>
    <property type="molecule type" value="Genomic_DNA"/>
</dbReference>
<name>A0A8S5R9V9_9VIRU</name>
<evidence type="ECO:0000313" key="2">
    <source>
        <dbReference type="EMBL" id="DAE28160.1"/>
    </source>
</evidence>
<keyword evidence="1" id="KW-0175">Coiled coil</keyword>
<feature type="coiled-coil region" evidence="1">
    <location>
        <begin position="17"/>
        <end position="44"/>
    </location>
</feature>
<reference evidence="2" key="1">
    <citation type="journal article" date="2021" name="Proc. Natl. Acad. Sci. U.S.A.">
        <title>A Catalog of Tens of Thousands of Viruses from Human Metagenomes Reveals Hidden Associations with Chronic Diseases.</title>
        <authorList>
            <person name="Tisza M.J."/>
            <person name="Buck C.B."/>
        </authorList>
    </citation>
    <scope>NUCLEOTIDE SEQUENCE</scope>
    <source>
        <strain evidence="2">CtQcs9</strain>
    </source>
</reference>
<evidence type="ECO:0000256" key="1">
    <source>
        <dbReference type="SAM" id="Coils"/>
    </source>
</evidence>
<sequence length="126" mass="14412">MADITSTRQLNYSAEDINALLAKVSNLENLVNTLINDAIQAERKYIKKIDKLKRIITSNLFRGNYTPIGDYSIEDNKVSVNYNLTETSSESIMNDFARFLGSLYENGISKIEFNNVEYTWDSNKNL</sequence>
<protein>
    <submittedName>
        <fullName evidence="2">Uncharacterized protein</fullName>
    </submittedName>
</protein>
<accession>A0A8S5R9V9</accession>
<organism evidence="2">
    <name type="scientific">virus sp. ctQcs9</name>
    <dbReference type="NCBI Taxonomy" id="2825816"/>
    <lineage>
        <taxon>Viruses</taxon>
    </lineage>
</organism>